<evidence type="ECO:0000256" key="2">
    <source>
        <dbReference type="ARBA" id="ARBA00008097"/>
    </source>
</evidence>
<reference evidence="12 13" key="1">
    <citation type="submission" date="2015-11" db="EMBL/GenBank/DDBJ databases">
        <title>Genomic analysis of 38 Legionella species identifies large and diverse effector repertoires.</title>
        <authorList>
            <person name="Burstein D."/>
            <person name="Amaro F."/>
            <person name="Zusman T."/>
            <person name="Lifshitz Z."/>
            <person name="Cohen O."/>
            <person name="Gilbert J.A."/>
            <person name="Pupko T."/>
            <person name="Shuman H.A."/>
            <person name="Segal G."/>
        </authorList>
    </citation>
    <scope>NUCLEOTIDE SEQUENCE [LARGE SCALE GENOMIC DNA]</scope>
    <source>
        <strain evidence="12 13">ATCC 49505</strain>
    </source>
</reference>
<dbReference type="Gene3D" id="3.30.420.40">
    <property type="match status" value="1"/>
</dbReference>
<comment type="catalytic activity">
    <reaction evidence="7 8">
        <text>C-terminal L-cysteinyl-[HypE protein] + carbamoyl phosphate + ATP + H2O = C-terminal S-carboxamide-L-cysteinyl-[HypE protein] + AMP + phosphate + diphosphate + H(+)</text>
        <dbReference type="Rhea" id="RHEA:55636"/>
        <dbReference type="Rhea" id="RHEA-COMP:14247"/>
        <dbReference type="Rhea" id="RHEA-COMP:14392"/>
        <dbReference type="ChEBI" id="CHEBI:15377"/>
        <dbReference type="ChEBI" id="CHEBI:15378"/>
        <dbReference type="ChEBI" id="CHEBI:30616"/>
        <dbReference type="ChEBI" id="CHEBI:33019"/>
        <dbReference type="ChEBI" id="CHEBI:43474"/>
        <dbReference type="ChEBI" id="CHEBI:58228"/>
        <dbReference type="ChEBI" id="CHEBI:76913"/>
        <dbReference type="ChEBI" id="CHEBI:139126"/>
        <dbReference type="ChEBI" id="CHEBI:456215"/>
    </reaction>
</comment>
<dbReference type="InterPro" id="IPR017945">
    <property type="entry name" value="DHBP_synth_RibB-like_a/b_dom"/>
</dbReference>
<gene>
    <name evidence="12" type="primary">hypF</name>
    <name evidence="12" type="ORF">Llon_0111</name>
</gene>
<evidence type="ECO:0000313" key="12">
    <source>
        <dbReference type="EMBL" id="KTD23226.1"/>
    </source>
</evidence>
<keyword evidence="13" id="KW-1185">Reference proteome</keyword>
<dbReference type="GO" id="GO:0016874">
    <property type="term" value="F:ligase activity"/>
    <property type="evidence" value="ECO:0007669"/>
    <property type="project" value="UniProtKB-UniRule"/>
</dbReference>
<dbReference type="InterPro" id="IPR001792">
    <property type="entry name" value="Acylphosphatase-like_dom"/>
</dbReference>
<feature type="domain" description="Acylphosphatase-like" evidence="10">
    <location>
        <begin position="11"/>
        <end position="96"/>
    </location>
</feature>
<dbReference type="GO" id="GO:0008270">
    <property type="term" value="F:zinc ion binding"/>
    <property type="evidence" value="ECO:0007669"/>
    <property type="project" value="UniProtKB-KW"/>
</dbReference>
<dbReference type="PATRIC" id="fig|45068.5.peg.117"/>
<dbReference type="SUPFAM" id="SSF54975">
    <property type="entry name" value="Acylphosphatase/BLUF domain-like"/>
    <property type="match status" value="1"/>
</dbReference>
<dbReference type="EC" id="6.2.-.-" evidence="8"/>
<keyword evidence="5" id="KW-0863">Zinc-finger</keyword>
<evidence type="ECO:0000256" key="8">
    <source>
        <dbReference type="PIRNR" id="PIRNR006256"/>
    </source>
</evidence>
<evidence type="ECO:0000256" key="1">
    <source>
        <dbReference type="ARBA" id="ARBA00004711"/>
    </source>
</evidence>
<keyword evidence="4" id="KW-0479">Metal-binding</keyword>
<dbReference type="InterPro" id="IPR036046">
    <property type="entry name" value="Acylphosphatase-like_dom_sf"/>
</dbReference>
<dbReference type="PANTHER" id="PTHR42959">
    <property type="entry name" value="CARBAMOYLTRANSFERASE"/>
    <property type="match status" value="1"/>
</dbReference>
<accession>A0A0W0VT29</accession>
<keyword evidence="6" id="KW-0862">Zinc</keyword>
<dbReference type="Pfam" id="PF00708">
    <property type="entry name" value="Acylphosphatase"/>
    <property type="match status" value="1"/>
</dbReference>
<comment type="catalytic activity">
    <reaction evidence="9">
        <text>an acyl phosphate + H2O = a carboxylate + phosphate + H(+)</text>
        <dbReference type="Rhea" id="RHEA:14965"/>
        <dbReference type="ChEBI" id="CHEBI:15377"/>
        <dbReference type="ChEBI" id="CHEBI:15378"/>
        <dbReference type="ChEBI" id="CHEBI:29067"/>
        <dbReference type="ChEBI" id="CHEBI:43474"/>
        <dbReference type="ChEBI" id="CHEBI:59918"/>
        <dbReference type="EC" id="3.6.1.7"/>
    </reaction>
</comment>
<feature type="domain" description="YrdC-like" evidence="11">
    <location>
        <begin position="193"/>
        <end position="391"/>
    </location>
</feature>
<dbReference type="Pfam" id="PF22521">
    <property type="entry name" value="HypF_C_2"/>
    <property type="match status" value="1"/>
</dbReference>
<feature type="active site" evidence="9">
    <location>
        <position position="44"/>
    </location>
</feature>
<dbReference type="Gene3D" id="3.90.870.50">
    <property type="match status" value="1"/>
</dbReference>
<keyword evidence="3" id="KW-0436">Ligase</keyword>
<dbReference type="UniPathway" id="UPA00335"/>
<evidence type="ECO:0000256" key="4">
    <source>
        <dbReference type="ARBA" id="ARBA00022723"/>
    </source>
</evidence>
<dbReference type="InterPro" id="IPR017968">
    <property type="entry name" value="Acylphosphatase_CS"/>
</dbReference>
<comment type="caution">
    <text evidence="12">The sequence shown here is derived from an EMBL/GenBank/DDBJ whole genome shotgun (WGS) entry which is preliminary data.</text>
</comment>
<dbReference type="PROSITE" id="PS00150">
    <property type="entry name" value="ACYLPHOSPHATASE_1"/>
    <property type="match status" value="1"/>
</dbReference>
<dbReference type="GO" id="GO:0016743">
    <property type="term" value="F:carboxyl- or carbamoyltransferase activity"/>
    <property type="evidence" value="ECO:0007669"/>
    <property type="project" value="UniProtKB-UniRule"/>
</dbReference>
<dbReference type="Gene3D" id="3.30.420.360">
    <property type="match status" value="1"/>
</dbReference>
<evidence type="ECO:0000313" key="13">
    <source>
        <dbReference type="Proteomes" id="UP000054997"/>
    </source>
</evidence>
<dbReference type="GO" id="GO:0003998">
    <property type="term" value="F:acylphosphatase activity"/>
    <property type="evidence" value="ECO:0007669"/>
    <property type="project" value="UniProtKB-EC"/>
</dbReference>
<dbReference type="STRING" id="45068.Llon_0111"/>
<evidence type="ECO:0000256" key="5">
    <source>
        <dbReference type="ARBA" id="ARBA00022771"/>
    </source>
</evidence>
<evidence type="ECO:0000256" key="9">
    <source>
        <dbReference type="PROSITE-ProRule" id="PRU00520"/>
    </source>
</evidence>
<name>A0A0W0VT29_9GAMM</name>
<dbReference type="Gene3D" id="3.30.110.120">
    <property type="match status" value="1"/>
</dbReference>
<dbReference type="InterPro" id="IPR055128">
    <property type="entry name" value="HypF_C_2"/>
</dbReference>
<dbReference type="PANTHER" id="PTHR42959:SF1">
    <property type="entry name" value="CARBAMOYLTRANSFERASE HYPF"/>
    <property type="match status" value="1"/>
</dbReference>
<dbReference type="NCBIfam" id="TIGR00143">
    <property type="entry name" value="hypF"/>
    <property type="match status" value="1"/>
</dbReference>
<dbReference type="InterPro" id="IPR051060">
    <property type="entry name" value="Carbamoyltrans_HypF-like"/>
</dbReference>
<dbReference type="InterPro" id="IPR041440">
    <property type="entry name" value="HypF_C"/>
</dbReference>
<dbReference type="Proteomes" id="UP000054997">
    <property type="component" value="Unassembled WGS sequence"/>
</dbReference>
<dbReference type="Pfam" id="PF17788">
    <property type="entry name" value="HypF_C"/>
    <property type="match status" value="1"/>
</dbReference>
<evidence type="ECO:0000256" key="7">
    <source>
        <dbReference type="ARBA" id="ARBA00048220"/>
    </source>
</evidence>
<dbReference type="InterPro" id="IPR011125">
    <property type="entry name" value="Znf_HypF"/>
</dbReference>
<dbReference type="PIRSF" id="PIRSF006256">
    <property type="entry name" value="CMPcnvr_hdrg_mat"/>
    <property type="match status" value="1"/>
</dbReference>
<evidence type="ECO:0000256" key="6">
    <source>
        <dbReference type="ARBA" id="ARBA00022833"/>
    </source>
</evidence>
<dbReference type="Pfam" id="PF01300">
    <property type="entry name" value="Sua5_yciO_yrdC"/>
    <property type="match status" value="1"/>
</dbReference>
<dbReference type="SUPFAM" id="SSF55821">
    <property type="entry name" value="YrdC/RibB"/>
    <property type="match status" value="1"/>
</dbReference>
<keyword evidence="9" id="KW-0378">Hydrolase</keyword>
<organism evidence="12 13">
    <name type="scientific">Legionella londiniensis</name>
    <dbReference type="NCBI Taxonomy" id="45068"/>
    <lineage>
        <taxon>Bacteria</taxon>
        <taxon>Pseudomonadati</taxon>
        <taxon>Pseudomonadota</taxon>
        <taxon>Gammaproteobacteria</taxon>
        <taxon>Legionellales</taxon>
        <taxon>Legionellaceae</taxon>
        <taxon>Legionella</taxon>
    </lineage>
</organism>
<comment type="pathway">
    <text evidence="1 8">Protein modification; [NiFe] hydrogenase maturation.</text>
</comment>
<dbReference type="InterPro" id="IPR006070">
    <property type="entry name" value="Sua5-like_dom"/>
</dbReference>
<dbReference type="PROSITE" id="PS51160">
    <property type="entry name" value="ACYLPHOSPHATASE_3"/>
    <property type="match status" value="1"/>
</dbReference>
<dbReference type="RefSeq" id="WP_058528129.1">
    <property type="nucleotide sequence ID" value="NZ_CAAAHZ010000005.1"/>
</dbReference>
<evidence type="ECO:0000256" key="3">
    <source>
        <dbReference type="ARBA" id="ARBA00022598"/>
    </source>
</evidence>
<dbReference type="InterPro" id="IPR004421">
    <property type="entry name" value="Carbamoyltransferase_HypF"/>
</dbReference>
<dbReference type="GO" id="GO:0051604">
    <property type="term" value="P:protein maturation"/>
    <property type="evidence" value="ECO:0007669"/>
    <property type="project" value="TreeGrafter"/>
</dbReference>
<dbReference type="EMBL" id="LNYK01000001">
    <property type="protein sequence ID" value="KTD23226.1"/>
    <property type="molecule type" value="Genomic_DNA"/>
</dbReference>
<evidence type="ECO:0000259" key="11">
    <source>
        <dbReference type="PROSITE" id="PS51163"/>
    </source>
</evidence>
<dbReference type="AlphaFoldDB" id="A0A0W0VT29"/>
<proteinExistence type="inferred from homology"/>
<dbReference type="OrthoDB" id="9808093at2"/>
<protein>
    <recommendedName>
        <fullName evidence="8">Carbamoyltransferase HypF</fullName>
        <ecNumber evidence="8">6.2.-.-</ecNumber>
    </recommendedName>
</protein>
<comment type="function">
    <text evidence="8">Involved in the maturation of [NiFe] hydrogenases. Along with HypE, it catalyzes the synthesis of the CN ligands of the active site iron of [NiFe]-hydrogenases. HypF functions as a carbamoyl transferase using carbamoylphosphate as a substrate and transferring the carboxamido moiety in an ATP-dependent reaction to the thiolate of the C-terminal cysteine of HypE yielding a protein-S-carboxamide.</text>
</comment>
<dbReference type="GO" id="GO:0003725">
    <property type="term" value="F:double-stranded RNA binding"/>
    <property type="evidence" value="ECO:0007669"/>
    <property type="project" value="InterPro"/>
</dbReference>
<dbReference type="Pfam" id="PF07503">
    <property type="entry name" value="zf-HYPF"/>
    <property type="match status" value="2"/>
</dbReference>
<dbReference type="PROSITE" id="PS51163">
    <property type="entry name" value="YRDC"/>
    <property type="match status" value="1"/>
</dbReference>
<feature type="active site" evidence="9">
    <location>
        <position position="26"/>
    </location>
</feature>
<comment type="similarity">
    <text evidence="2 8">Belongs to the carbamoyltransferase HypF family.</text>
</comment>
<evidence type="ECO:0000259" key="10">
    <source>
        <dbReference type="PROSITE" id="PS51160"/>
    </source>
</evidence>
<sequence length="748" mass="82616">MAVEALQTGERLQILITGVVQGVGFRPHVYRVAQELGLTGWVRNNQKGVLIEIQGEARHEFVLRLKDALPPLARIQDIKVGAIPYIQDESGFSIQESVGGKASTLISPDAAICKACLQDLFTPQSRYYLYPFLNCTQCGPRYTLVEKLPYDRARTAMAEFPLCEGCRHDYGEPSNRRYHAQPTACPHCGPELSHSIAELAQALSAGKILAVKGIGGYQFIADARNEETIRRLRTQKMRYHKPLAVMVLNLNSAKKLVRVDAEASGLLSARARPIVLLDKLAELLPEEIAPKLNQYGVMLPSTPFHYLLFHALSSYPEGIAWLGKFHPWVLVVSSANQGGEPIIIDEDKAKLGLEGVADIIVSYNRRIMTRADDSVVRLINNKPRFIRRARGFVPEPIQLPEVMPPTLALGGHLKNTFCLTRGDEAFVSQHIGSLNNRESIAFFHETLNHLQNLLSIRIERLACDLHPDFYTTHLARDFELPCIPVQHHHAHLAAVAAEHHLSGPALGLALDGYGYGTDGHAWGGELLLLENTEFKRLASFFPQALPGGDIASREPWRMAAAVLHQLGRNDEISTRFASMPQAGLLAHWLKQHARGSGFTTSCGRLFDAASALLGVTLVSTYEGQAAMELESLVRELEVLKEGWQLQNDCFNMLPLFNDLLKLDAVQGANLFHGTLIAGLQEWVLYWALKIKVNTILLSGGCFLNRILAEGLSQGLRTEGLEVFLPQKVPANDGGLSLGQAWIAGRKTD</sequence>